<dbReference type="Pfam" id="PF12838">
    <property type="entry name" value="Fer4_7"/>
    <property type="match status" value="1"/>
</dbReference>
<evidence type="ECO:0000313" key="6">
    <source>
        <dbReference type="EMBL" id="QPM68940.1"/>
    </source>
</evidence>
<dbReference type="InterPro" id="IPR017896">
    <property type="entry name" value="4Fe4S_Fe-S-bd"/>
</dbReference>
<keyword evidence="6" id="KW-0560">Oxidoreductase</keyword>
<dbReference type="RefSeq" id="WP_218111431.1">
    <property type="nucleotide sequence ID" value="NZ_CP065383.1"/>
</dbReference>
<keyword evidence="1" id="KW-0004">4Fe-4S</keyword>
<feature type="domain" description="4Fe-4S ferredoxin-type" evidence="5">
    <location>
        <begin position="431"/>
        <end position="460"/>
    </location>
</feature>
<evidence type="ECO:0000256" key="3">
    <source>
        <dbReference type="ARBA" id="ARBA00023004"/>
    </source>
</evidence>
<dbReference type="SUPFAM" id="SSF54862">
    <property type="entry name" value="4Fe-4S ferredoxins"/>
    <property type="match status" value="1"/>
</dbReference>
<dbReference type="Gene3D" id="3.30.70.20">
    <property type="match status" value="1"/>
</dbReference>
<organism evidence="6 7">
    <name type="scientific">Atribacter laminatus</name>
    <dbReference type="NCBI Taxonomy" id="2847778"/>
    <lineage>
        <taxon>Bacteria</taxon>
        <taxon>Pseudomonadati</taxon>
        <taxon>Atribacterota</taxon>
        <taxon>Atribacteria</taxon>
        <taxon>Atribacterales</taxon>
        <taxon>Atribacteraceae</taxon>
        <taxon>Atribacter</taxon>
    </lineage>
</organism>
<dbReference type="PANTHER" id="PTHR43687">
    <property type="entry name" value="ADENYLYLSULFATE REDUCTASE, BETA SUBUNIT"/>
    <property type="match status" value="1"/>
</dbReference>
<dbReference type="AlphaFoldDB" id="A0A7T1F3S1"/>
<sequence>MKTVLIVSLGDTRSWMKPWIDQIDTHFPVRVHSLSSAELGNNLPLDYDRFIFTGKSLLLHRENIARICAAANIDPLRVFSYPEEHLPQSMDDEKINQWNSYLHQVILAPEAEQPVEAINLHLIKKIAVLGKNPIDDSILEEFQKVGLEIFQPIFPFAIERQGIQYCIESQTGATIVGGVVVVPEFQPVFSYPIPNEVDDTRKVFFLEDFKNKVPMRNFRKQTAVFLIPEVMVSAETWSTLYDISQLLVQRDQAQVFILCREAVVAGDGLERKYLESRKSGVLIEKIDFSRLILQPSLDMRGSWVRFVTERDGISQKILSDWLIKVPGKKFIPYDFTKIFSGDRLIPSLSPLNNINLPLYSLPLEGWYQLPDNKLTIDTHYAIQEVIDYFQRGVTAERNRAMVDEEKCVLCLTCLRTCPWSAIDIEGTSKRKKARINWEQCHLCGLCSTSCPAGAITLYGLEMGKDQHNSRRLEVMGVSENTGKI</sequence>
<evidence type="ECO:0000256" key="2">
    <source>
        <dbReference type="ARBA" id="ARBA00022723"/>
    </source>
</evidence>
<dbReference type="PANTHER" id="PTHR43687:SF1">
    <property type="entry name" value="FERREDOXIN III"/>
    <property type="match status" value="1"/>
</dbReference>
<accession>A0A7T1F3S1</accession>
<dbReference type="GO" id="GO:0046872">
    <property type="term" value="F:metal ion binding"/>
    <property type="evidence" value="ECO:0007669"/>
    <property type="project" value="UniProtKB-KW"/>
</dbReference>
<gene>
    <name evidence="6" type="primary">nqo9</name>
    <name evidence="6" type="ORF">RT761_02167</name>
</gene>
<dbReference type="PROSITE" id="PS00198">
    <property type="entry name" value="4FE4S_FER_1"/>
    <property type="match status" value="1"/>
</dbReference>
<keyword evidence="7" id="KW-1185">Reference proteome</keyword>
<dbReference type="InterPro" id="IPR050572">
    <property type="entry name" value="Fe-S_Ferredoxin"/>
</dbReference>
<evidence type="ECO:0000259" key="5">
    <source>
        <dbReference type="PROSITE" id="PS51379"/>
    </source>
</evidence>
<dbReference type="EMBL" id="CP065383">
    <property type="protein sequence ID" value="QPM68940.1"/>
    <property type="molecule type" value="Genomic_DNA"/>
</dbReference>
<reference evidence="6 7" key="1">
    <citation type="journal article" date="2021" name="Nat. Commun.">
        <title>Isolation of a member of the candidate phylum Atribacteria reveals a unique cell membrane structure.</title>
        <authorList>
            <person name="Taiki K."/>
            <person name="Nobu M.K."/>
            <person name="Kusada H."/>
            <person name="Meng X.-Y."/>
            <person name="Hosoki N."/>
            <person name="Uematsu K."/>
            <person name="Yoshioka H."/>
            <person name="Kamagata Y."/>
            <person name="Tamaki H."/>
        </authorList>
    </citation>
    <scope>NUCLEOTIDE SEQUENCE [LARGE SCALE GENOMIC DNA]</scope>
    <source>
        <strain evidence="6 7">RT761</strain>
    </source>
</reference>
<dbReference type="KEGG" id="alam:RT761_02167"/>
<keyword evidence="3" id="KW-0408">Iron</keyword>
<evidence type="ECO:0000256" key="1">
    <source>
        <dbReference type="ARBA" id="ARBA00022485"/>
    </source>
</evidence>
<dbReference type="GO" id="GO:0051539">
    <property type="term" value="F:4 iron, 4 sulfur cluster binding"/>
    <property type="evidence" value="ECO:0007669"/>
    <property type="project" value="UniProtKB-KW"/>
</dbReference>
<protein>
    <submittedName>
        <fullName evidence="6">NADH-quinone oxidoreductase subunit 9</fullName>
        <ecNumber evidence="6">1.6.5.11</ecNumber>
    </submittedName>
</protein>
<keyword evidence="4" id="KW-0411">Iron-sulfur</keyword>
<feature type="domain" description="4Fe-4S ferredoxin-type" evidence="5">
    <location>
        <begin position="398"/>
        <end position="427"/>
    </location>
</feature>
<dbReference type="Proteomes" id="UP000594463">
    <property type="component" value="Chromosome"/>
</dbReference>
<dbReference type="PROSITE" id="PS51379">
    <property type="entry name" value="4FE4S_FER_2"/>
    <property type="match status" value="2"/>
</dbReference>
<name>A0A7T1F3S1_ATRLM</name>
<dbReference type="InterPro" id="IPR017900">
    <property type="entry name" value="4Fe4S_Fe_S_CS"/>
</dbReference>
<evidence type="ECO:0000313" key="7">
    <source>
        <dbReference type="Proteomes" id="UP000594463"/>
    </source>
</evidence>
<keyword evidence="2" id="KW-0479">Metal-binding</keyword>
<dbReference type="EC" id="1.6.5.11" evidence="6"/>
<evidence type="ECO:0000256" key="4">
    <source>
        <dbReference type="ARBA" id="ARBA00023014"/>
    </source>
</evidence>
<dbReference type="GO" id="GO:0016491">
    <property type="term" value="F:oxidoreductase activity"/>
    <property type="evidence" value="ECO:0007669"/>
    <property type="project" value="UniProtKB-KW"/>
</dbReference>
<proteinExistence type="predicted"/>